<name>A0AAT9J770_9VIRU</name>
<dbReference type="EMBL" id="BK067785">
    <property type="protein sequence ID" value="DBA51807.1"/>
    <property type="molecule type" value="Genomic_DNA"/>
</dbReference>
<sequence length="213" mass="25683">MGRSCTKCDKKHYAKGLCKNHYENTDEAKVKRNKINQRPKNKTRKNNYNLKYHKKNRDTLLIKMRERYQNLTPEQIESERLRGKQRAVNGEYSNYHNKNKDTRNVYSKQWHLDNPTYRSEWAKANPIKRLRIEQRYDKKHSKFYNKIQLKSWGDFIKYLFPRCINCGITKQLEAHHILPRAQFPELALAPDNGVTLCKKCHNWITQLLKKVYD</sequence>
<dbReference type="CDD" id="cd00085">
    <property type="entry name" value="HNHc"/>
    <property type="match status" value="1"/>
</dbReference>
<evidence type="ECO:0000259" key="1">
    <source>
        <dbReference type="SMART" id="SM00507"/>
    </source>
</evidence>
<dbReference type="InterPro" id="IPR003615">
    <property type="entry name" value="HNH_nuc"/>
</dbReference>
<dbReference type="SMART" id="SM00507">
    <property type="entry name" value="HNHc"/>
    <property type="match status" value="1"/>
</dbReference>
<reference evidence="2" key="1">
    <citation type="journal article" date="2024" name="Environ. Microbiol. Rep.">
        <title>Hiding in plain sight: The discovery of complete genomes of 11 hypothetical spindle-shaped viruses that putatively infect mesophilic ammonia-oxidizing archaea.</title>
        <authorList>
            <person name="Ni Y."/>
            <person name="Xu T."/>
            <person name="Yan S."/>
            <person name="Chen L."/>
            <person name="Wang Y."/>
        </authorList>
    </citation>
    <scope>NUCLEOTIDE SEQUENCE</scope>
    <source>
        <strain evidence="2">NMJ1</strain>
    </source>
</reference>
<organism evidence="2">
    <name type="scientific">Nitrosopumilaceae spindle-shaped virus</name>
    <dbReference type="NCBI Taxonomy" id="3065433"/>
    <lineage>
        <taxon>Viruses</taxon>
    </lineage>
</organism>
<evidence type="ECO:0000313" key="2">
    <source>
        <dbReference type="EMBL" id="DBA51807.1"/>
    </source>
</evidence>
<dbReference type="InterPro" id="IPR002711">
    <property type="entry name" value="HNH"/>
</dbReference>
<proteinExistence type="predicted"/>
<dbReference type="GO" id="GO:0003676">
    <property type="term" value="F:nucleic acid binding"/>
    <property type="evidence" value="ECO:0007669"/>
    <property type="project" value="InterPro"/>
</dbReference>
<dbReference type="GO" id="GO:0008270">
    <property type="term" value="F:zinc ion binding"/>
    <property type="evidence" value="ECO:0007669"/>
    <property type="project" value="InterPro"/>
</dbReference>
<protein>
    <submittedName>
        <fullName evidence="2">ORF4</fullName>
    </submittedName>
</protein>
<dbReference type="Pfam" id="PF01844">
    <property type="entry name" value="HNH"/>
    <property type="match status" value="1"/>
</dbReference>
<accession>A0AAT9J770</accession>
<dbReference type="GO" id="GO:0004519">
    <property type="term" value="F:endonuclease activity"/>
    <property type="evidence" value="ECO:0007669"/>
    <property type="project" value="InterPro"/>
</dbReference>
<feature type="domain" description="HNH nuclease" evidence="1">
    <location>
        <begin position="150"/>
        <end position="202"/>
    </location>
</feature>
<reference evidence="2" key="2">
    <citation type="submission" date="2024-03" db="EMBL/GenBank/DDBJ databases">
        <authorList>
            <person name="Ni Y."/>
            <person name="Xu T."/>
            <person name="Yan S."/>
            <person name="Chen L."/>
            <person name="Wang Y."/>
        </authorList>
    </citation>
    <scope>NUCLEOTIDE SEQUENCE</scope>
    <source>
        <strain evidence="2">NMJ1</strain>
    </source>
</reference>